<dbReference type="STRING" id="1391653.AKJ08_3087"/>
<comment type="similarity">
    <text evidence="1">Belongs to the LysR transcriptional regulatory family.</text>
</comment>
<dbReference type="SUPFAM" id="SSF53850">
    <property type="entry name" value="Periplasmic binding protein-like II"/>
    <property type="match status" value="1"/>
</dbReference>
<dbReference type="InterPro" id="IPR005119">
    <property type="entry name" value="LysR_subst-bd"/>
</dbReference>
<dbReference type="InterPro" id="IPR036388">
    <property type="entry name" value="WH-like_DNA-bd_sf"/>
</dbReference>
<dbReference type="PANTHER" id="PTHR30579">
    <property type="entry name" value="TRANSCRIPTIONAL REGULATOR"/>
    <property type="match status" value="1"/>
</dbReference>
<dbReference type="EMBL" id="CP012332">
    <property type="protein sequence ID" value="AKU92700.1"/>
    <property type="molecule type" value="Genomic_DNA"/>
</dbReference>
<evidence type="ECO:0000256" key="1">
    <source>
        <dbReference type="ARBA" id="ARBA00009437"/>
    </source>
</evidence>
<evidence type="ECO:0000256" key="4">
    <source>
        <dbReference type="ARBA" id="ARBA00023163"/>
    </source>
</evidence>
<dbReference type="Gene3D" id="3.40.190.290">
    <property type="match status" value="1"/>
</dbReference>
<dbReference type="InterPro" id="IPR036390">
    <property type="entry name" value="WH_DNA-bd_sf"/>
</dbReference>
<protein>
    <submittedName>
        <fullName evidence="6">Transcriptional regulator, LysR family</fullName>
    </submittedName>
</protein>
<dbReference type="Gene3D" id="1.10.10.10">
    <property type="entry name" value="Winged helix-like DNA-binding domain superfamily/Winged helix DNA-binding domain"/>
    <property type="match status" value="1"/>
</dbReference>
<dbReference type="OrthoDB" id="3252676at2"/>
<evidence type="ECO:0000313" key="6">
    <source>
        <dbReference type="EMBL" id="AKU92700.1"/>
    </source>
</evidence>
<evidence type="ECO:0000256" key="2">
    <source>
        <dbReference type="ARBA" id="ARBA00023015"/>
    </source>
</evidence>
<keyword evidence="3" id="KW-0238">DNA-binding</keyword>
<reference evidence="6 7" key="1">
    <citation type="submission" date="2015-08" db="EMBL/GenBank/DDBJ databases">
        <authorList>
            <person name="Babu N.S."/>
            <person name="Beckwith C.J."/>
            <person name="Beseler K.G."/>
            <person name="Brison A."/>
            <person name="Carone J.V."/>
            <person name="Caskin T.P."/>
            <person name="Diamond M."/>
            <person name="Durham M.E."/>
            <person name="Foxe J.M."/>
            <person name="Go M."/>
            <person name="Henderson B.A."/>
            <person name="Jones I.B."/>
            <person name="McGettigan J.A."/>
            <person name="Micheletti S.J."/>
            <person name="Nasrallah M.E."/>
            <person name="Ortiz D."/>
            <person name="Piller C.R."/>
            <person name="Privatt S.R."/>
            <person name="Schneider S.L."/>
            <person name="Sharp S."/>
            <person name="Smith T.C."/>
            <person name="Stanton J.D."/>
            <person name="Ullery H.E."/>
            <person name="Wilson R.J."/>
            <person name="Serrano M.G."/>
            <person name="Buck G."/>
            <person name="Lee V."/>
            <person name="Wang Y."/>
            <person name="Carvalho R."/>
            <person name="Voegtly L."/>
            <person name="Shi R."/>
            <person name="Duckworth R."/>
            <person name="Johnson A."/>
            <person name="Loviza R."/>
            <person name="Walstead R."/>
            <person name="Shah Z."/>
            <person name="Kiflezghi M."/>
            <person name="Wade K."/>
            <person name="Ball S.L."/>
            <person name="Bradley K.W."/>
            <person name="Asai D.J."/>
            <person name="Bowman C.A."/>
            <person name="Russell D.A."/>
            <person name="Pope W.H."/>
            <person name="Jacobs-Sera D."/>
            <person name="Hendrix R.W."/>
            <person name="Hatfull G.F."/>
        </authorList>
    </citation>
    <scope>NUCLEOTIDE SEQUENCE [LARGE SCALE GENOMIC DNA]</scope>
    <source>
        <strain evidence="6 7">DSM 27710</strain>
    </source>
</reference>
<dbReference type="SUPFAM" id="SSF46785">
    <property type="entry name" value="Winged helix' DNA-binding domain"/>
    <property type="match status" value="1"/>
</dbReference>
<evidence type="ECO:0000313" key="7">
    <source>
        <dbReference type="Proteomes" id="UP000055590"/>
    </source>
</evidence>
<feature type="domain" description="HTH lysR-type" evidence="5">
    <location>
        <begin position="1"/>
        <end position="59"/>
    </location>
</feature>
<keyword evidence="4" id="KW-0804">Transcription</keyword>
<keyword evidence="7" id="KW-1185">Reference proteome</keyword>
<gene>
    <name evidence="6" type="ORF">AKJ08_3087</name>
</gene>
<dbReference type="PRINTS" id="PR00039">
    <property type="entry name" value="HTHLYSR"/>
</dbReference>
<dbReference type="GO" id="GO:0003677">
    <property type="term" value="F:DNA binding"/>
    <property type="evidence" value="ECO:0007669"/>
    <property type="project" value="UniProtKB-KW"/>
</dbReference>
<proteinExistence type="inferred from homology"/>
<organism evidence="6 7">
    <name type="scientific">Vulgatibacter incomptus</name>
    <dbReference type="NCBI Taxonomy" id="1391653"/>
    <lineage>
        <taxon>Bacteria</taxon>
        <taxon>Pseudomonadati</taxon>
        <taxon>Myxococcota</taxon>
        <taxon>Myxococcia</taxon>
        <taxon>Myxococcales</taxon>
        <taxon>Cystobacterineae</taxon>
        <taxon>Vulgatibacteraceae</taxon>
        <taxon>Vulgatibacter</taxon>
    </lineage>
</organism>
<dbReference type="InterPro" id="IPR050176">
    <property type="entry name" value="LTTR"/>
</dbReference>
<evidence type="ECO:0000259" key="5">
    <source>
        <dbReference type="PROSITE" id="PS50931"/>
    </source>
</evidence>
<dbReference type="AlphaFoldDB" id="A0A0K1PGP9"/>
<dbReference type="RefSeq" id="WP_050726834.1">
    <property type="nucleotide sequence ID" value="NZ_CP012332.1"/>
</dbReference>
<evidence type="ECO:0000256" key="3">
    <source>
        <dbReference type="ARBA" id="ARBA00023125"/>
    </source>
</evidence>
<dbReference type="GO" id="GO:0003700">
    <property type="term" value="F:DNA-binding transcription factor activity"/>
    <property type="evidence" value="ECO:0007669"/>
    <property type="project" value="InterPro"/>
</dbReference>
<dbReference type="Pfam" id="PF00126">
    <property type="entry name" value="HTH_1"/>
    <property type="match status" value="1"/>
</dbReference>
<sequence length="271" mass="29792">MHASWDDIRTIEALVRTGSLAAAARELSLRHTTVSRRVEALERSLGMQLFLRGARLRPTPMALSIAERASEMRSRAHEIEGLVERERRRGEGRLVVTTNEVLSPLLFGALRAAALDVQVDVVVTDIERELEPGVTDLALRPSFAPGGSLRGQSLGRLRLGIYRTRHAREEWILPSESLRSRASMRWWSAIPDDASSRLTCDSLFAMREACVAGLGRCVIPSFLAEGDSRLERVREVEGGTPVWLLSPPARGSSPSMRALAAALRAIPGAWA</sequence>
<dbReference type="Pfam" id="PF03466">
    <property type="entry name" value="LysR_substrate"/>
    <property type="match status" value="1"/>
</dbReference>
<name>A0A0K1PGP9_9BACT</name>
<dbReference type="PROSITE" id="PS50931">
    <property type="entry name" value="HTH_LYSR"/>
    <property type="match status" value="1"/>
</dbReference>
<dbReference type="PANTHER" id="PTHR30579:SF3">
    <property type="entry name" value="TRANSCRIPTIONAL REGULATORY PROTEIN"/>
    <property type="match status" value="1"/>
</dbReference>
<dbReference type="KEGG" id="vin:AKJ08_3087"/>
<keyword evidence="2" id="KW-0805">Transcription regulation</keyword>
<dbReference type="Proteomes" id="UP000055590">
    <property type="component" value="Chromosome"/>
</dbReference>
<accession>A0A0K1PGP9</accession>
<dbReference type="InterPro" id="IPR000847">
    <property type="entry name" value="LysR_HTH_N"/>
</dbReference>